<dbReference type="Proteomes" id="UP000641646">
    <property type="component" value="Unassembled WGS sequence"/>
</dbReference>
<dbReference type="SUPFAM" id="SSF53756">
    <property type="entry name" value="UDP-Glycosyltransferase/glycogen phosphorylase"/>
    <property type="match status" value="1"/>
</dbReference>
<dbReference type="Pfam" id="PF13579">
    <property type="entry name" value="Glyco_trans_4_4"/>
    <property type="match status" value="1"/>
</dbReference>
<keyword evidence="4" id="KW-1185">Reference proteome</keyword>
<evidence type="ECO:0000313" key="3">
    <source>
        <dbReference type="EMBL" id="MBD2182132.1"/>
    </source>
</evidence>
<proteinExistence type="predicted"/>
<gene>
    <name evidence="3" type="ORF">H6G03_13625</name>
</gene>
<dbReference type="AlphaFoldDB" id="A0A926VEA1"/>
<organism evidence="3 4">
    <name type="scientific">Aerosakkonema funiforme FACHB-1375</name>
    <dbReference type="NCBI Taxonomy" id="2949571"/>
    <lineage>
        <taxon>Bacteria</taxon>
        <taxon>Bacillati</taxon>
        <taxon>Cyanobacteriota</taxon>
        <taxon>Cyanophyceae</taxon>
        <taxon>Oscillatoriophycideae</taxon>
        <taxon>Aerosakkonematales</taxon>
        <taxon>Aerosakkonemataceae</taxon>
        <taxon>Aerosakkonema</taxon>
    </lineage>
</organism>
<reference evidence="3" key="1">
    <citation type="journal article" date="2015" name="ISME J.">
        <title>Draft Genome Sequence of Streptomyces incarnatus NRRL8089, which Produces the Nucleoside Antibiotic Sinefungin.</title>
        <authorList>
            <person name="Oshima K."/>
            <person name="Hattori M."/>
            <person name="Shimizu H."/>
            <person name="Fukuda K."/>
            <person name="Nemoto M."/>
            <person name="Inagaki K."/>
            <person name="Tamura T."/>
        </authorList>
    </citation>
    <scope>NUCLEOTIDE SEQUENCE</scope>
    <source>
        <strain evidence="3">FACHB-1375</strain>
    </source>
</reference>
<feature type="domain" description="Glycosyltransferase subfamily 4-like N-terminal" evidence="2">
    <location>
        <begin position="16"/>
        <end position="200"/>
    </location>
</feature>
<dbReference type="Gene3D" id="3.40.50.2000">
    <property type="entry name" value="Glycogen Phosphorylase B"/>
    <property type="match status" value="2"/>
</dbReference>
<dbReference type="InterPro" id="IPR028098">
    <property type="entry name" value="Glyco_trans_4-like_N"/>
</dbReference>
<protein>
    <submittedName>
        <fullName evidence="3">Glycosyltransferase family 4 protein</fullName>
    </submittedName>
</protein>
<dbReference type="PANTHER" id="PTHR45947">
    <property type="entry name" value="SULFOQUINOVOSYL TRANSFERASE SQD2"/>
    <property type="match status" value="1"/>
</dbReference>
<dbReference type="Pfam" id="PF00534">
    <property type="entry name" value="Glycos_transf_1"/>
    <property type="match status" value="1"/>
</dbReference>
<dbReference type="NCBIfam" id="NF007640">
    <property type="entry name" value="PRK10307.1"/>
    <property type="match status" value="1"/>
</dbReference>
<evidence type="ECO:0000313" key="4">
    <source>
        <dbReference type="Proteomes" id="UP000641646"/>
    </source>
</evidence>
<comment type="caution">
    <text evidence="3">The sequence shown here is derived from an EMBL/GenBank/DDBJ whole genome shotgun (WGS) entry which is preliminary data.</text>
</comment>
<sequence>MQILIYSYNYHPEPIGIAPLMTELAEGLVKRGHEVRVVTAMPNYPERRIYPGYRRKLYKAEQRNGVLIERSYVMIRPKPSLLDRVLLDGSFVLTSFLLALKGERPDVILATVPPLPVCLPAALVGWLRGCPVVLNVQDIQHEAAVSVGLLNNKLVIRAFEALEKFANRTATKISVIADGFVENLLAKGVSPSKIELIPNWVDVNFIRPLPKENNAFRAEHQLNGKFVVLYSGNIALTQDIRTVIKAAALLSHIPEIVFVIVGDGQALERVQYYCEIDQAHNVKLLPFQPREKLPEMLAAADVSLVTQKPNVIAFNLPSKIPVILASGRPIVASVPATGTAAKAVRQSGGGLVVTPEDPKALAFAIEELYNNPEKAEMLGRQARQHAVEHYSFEQALNSYEELFASFGTQLASKPKPLPS</sequence>
<dbReference type="InterPro" id="IPR001296">
    <property type="entry name" value="Glyco_trans_1"/>
</dbReference>
<dbReference type="PANTHER" id="PTHR45947:SF3">
    <property type="entry name" value="SULFOQUINOVOSYL TRANSFERASE SQD2"/>
    <property type="match status" value="1"/>
</dbReference>
<name>A0A926VEA1_9CYAN</name>
<dbReference type="RefSeq" id="WP_190464939.1">
    <property type="nucleotide sequence ID" value="NZ_JACJPW010000031.1"/>
</dbReference>
<feature type="domain" description="Glycosyl transferase family 1" evidence="1">
    <location>
        <begin position="216"/>
        <end position="384"/>
    </location>
</feature>
<evidence type="ECO:0000259" key="2">
    <source>
        <dbReference type="Pfam" id="PF13579"/>
    </source>
</evidence>
<dbReference type="InterPro" id="IPR050194">
    <property type="entry name" value="Glycosyltransferase_grp1"/>
</dbReference>
<reference evidence="3" key="2">
    <citation type="submission" date="2020-08" db="EMBL/GenBank/DDBJ databases">
        <authorList>
            <person name="Chen M."/>
            <person name="Teng W."/>
            <person name="Zhao L."/>
            <person name="Hu C."/>
            <person name="Zhou Y."/>
            <person name="Han B."/>
            <person name="Song L."/>
            <person name="Shu W."/>
        </authorList>
    </citation>
    <scope>NUCLEOTIDE SEQUENCE</scope>
    <source>
        <strain evidence="3">FACHB-1375</strain>
    </source>
</reference>
<accession>A0A926VEA1</accession>
<dbReference type="GO" id="GO:0016758">
    <property type="term" value="F:hexosyltransferase activity"/>
    <property type="evidence" value="ECO:0007669"/>
    <property type="project" value="TreeGrafter"/>
</dbReference>
<dbReference type="EMBL" id="JACJPW010000031">
    <property type="protein sequence ID" value="MBD2182132.1"/>
    <property type="molecule type" value="Genomic_DNA"/>
</dbReference>
<dbReference type="CDD" id="cd03794">
    <property type="entry name" value="GT4_WbuB-like"/>
    <property type="match status" value="1"/>
</dbReference>
<evidence type="ECO:0000259" key="1">
    <source>
        <dbReference type="Pfam" id="PF00534"/>
    </source>
</evidence>